<dbReference type="InterPro" id="IPR036641">
    <property type="entry name" value="HPT_dom_sf"/>
</dbReference>
<dbReference type="SMART" id="SM00073">
    <property type="entry name" value="HPT"/>
    <property type="match status" value="1"/>
</dbReference>
<evidence type="ECO:0000313" key="3">
    <source>
        <dbReference type="EMBL" id="AZS76103.1"/>
    </source>
</evidence>
<dbReference type="Pfam" id="PF01627">
    <property type="entry name" value="Hpt"/>
    <property type="match status" value="1"/>
</dbReference>
<dbReference type="AlphaFoldDB" id="A0A3S9YM02"/>
<evidence type="ECO:0000313" key="4">
    <source>
        <dbReference type="Proteomes" id="UP000275579"/>
    </source>
</evidence>
<evidence type="ECO:0000256" key="1">
    <source>
        <dbReference type="PROSITE-ProRule" id="PRU00110"/>
    </source>
</evidence>
<sequence>MPTTPVLNPQVVQELVDSLEAPFVIELVSTFLEDSPQLVDQIHKGIEDNETEQVHRAAHTLKSLSKTFGLEQLGPLCQELEKLSAHGELSEGAKSAAKDTEAAYRHARQALADLRQELAPVTAPSSRPRES</sequence>
<accession>A0A3S9YM02</accession>
<dbReference type="EMBL" id="CP029042">
    <property type="protein sequence ID" value="AZS76103.1"/>
    <property type="molecule type" value="Genomic_DNA"/>
</dbReference>
<feature type="domain" description="HPt" evidence="2">
    <location>
        <begin position="20"/>
        <end position="121"/>
    </location>
</feature>
<dbReference type="SUPFAM" id="SSF47226">
    <property type="entry name" value="Histidine-containing phosphotransfer domain, HPT domain"/>
    <property type="match status" value="1"/>
</dbReference>
<keyword evidence="1" id="KW-0597">Phosphoprotein</keyword>
<dbReference type="Proteomes" id="UP000275579">
    <property type="component" value="Chromosome"/>
</dbReference>
<proteinExistence type="predicted"/>
<dbReference type="Gene3D" id="1.20.120.160">
    <property type="entry name" value="HPT domain"/>
    <property type="match status" value="1"/>
</dbReference>
<reference evidence="3 4" key="1">
    <citation type="submission" date="2018-04" db="EMBL/GenBank/DDBJ databases">
        <title>Complete genome sequences of Streptomyces lydicus strain WYEC and characterization of antagonistic properties of biological control agents.</title>
        <authorList>
            <person name="Mariita R.M."/>
            <person name="Sello J.K."/>
        </authorList>
    </citation>
    <scope>NUCLEOTIDE SEQUENCE [LARGE SCALE GENOMIC DNA]</scope>
    <source>
        <strain evidence="3 4">WYEC 108</strain>
    </source>
</reference>
<protein>
    <recommendedName>
        <fullName evidence="2">HPt domain-containing protein</fullName>
    </recommendedName>
</protein>
<dbReference type="GO" id="GO:0000160">
    <property type="term" value="P:phosphorelay signal transduction system"/>
    <property type="evidence" value="ECO:0007669"/>
    <property type="project" value="InterPro"/>
</dbReference>
<gene>
    <name evidence="3" type="ORF">DDE74_39300</name>
</gene>
<dbReference type="RefSeq" id="WP_127154792.1">
    <property type="nucleotide sequence ID" value="NZ_CP029042.1"/>
</dbReference>
<dbReference type="PROSITE" id="PS50894">
    <property type="entry name" value="HPT"/>
    <property type="match status" value="1"/>
</dbReference>
<dbReference type="CDD" id="cd00088">
    <property type="entry name" value="HPT"/>
    <property type="match status" value="1"/>
</dbReference>
<feature type="modified residue" description="Phosphohistidine" evidence="1">
    <location>
        <position position="59"/>
    </location>
</feature>
<name>A0A3S9YM02_9ACTN</name>
<evidence type="ECO:0000259" key="2">
    <source>
        <dbReference type="PROSITE" id="PS50894"/>
    </source>
</evidence>
<organism evidence="3 4">
    <name type="scientific">Streptomyces lydicus</name>
    <dbReference type="NCBI Taxonomy" id="47763"/>
    <lineage>
        <taxon>Bacteria</taxon>
        <taxon>Bacillati</taxon>
        <taxon>Actinomycetota</taxon>
        <taxon>Actinomycetes</taxon>
        <taxon>Kitasatosporales</taxon>
        <taxon>Streptomycetaceae</taxon>
        <taxon>Streptomyces</taxon>
    </lineage>
</organism>
<dbReference type="InterPro" id="IPR008207">
    <property type="entry name" value="Sig_transdc_His_kin_Hpt_dom"/>
</dbReference>